<dbReference type="Pfam" id="PF12833">
    <property type="entry name" value="HTH_18"/>
    <property type="match status" value="1"/>
</dbReference>
<evidence type="ECO:0000256" key="1">
    <source>
        <dbReference type="ARBA" id="ARBA00023015"/>
    </source>
</evidence>
<dbReference type="Proteomes" id="UP000826462">
    <property type="component" value="Chromosome 2"/>
</dbReference>
<dbReference type="InterPro" id="IPR018060">
    <property type="entry name" value="HTH_AraC"/>
</dbReference>
<keyword evidence="1" id="KW-0805">Transcription regulation</keyword>
<protein>
    <submittedName>
        <fullName evidence="6">Helix-turn-helix domain-containing protein</fullName>
    </submittedName>
</protein>
<feature type="region of interest" description="Disordered" evidence="4">
    <location>
        <begin position="255"/>
        <end position="280"/>
    </location>
</feature>
<dbReference type="Gene3D" id="1.10.10.60">
    <property type="entry name" value="Homeodomain-like"/>
    <property type="match status" value="2"/>
</dbReference>
<sequence length="397" mass="44022">MHNAFFCNLLAPAICRSCNGQNMVQFGHDLAVRECPSLDFVTRIGAWARASLQMNDTTSERSAGHRGPHQKHAFGRRKSIDEELHIAVLVFPRFSSLDVAIIDQVFHYANRLNGMNDRRYLVRLLSSSGGLIRGTARMKVWSEVVESPSLDIVFVVGGDGVSAASRDARLLGWIRETYRRKSLVIGVAEGRTLIETAGVPPADVTGELTSLFRRGTHATGHTDVTARPHDIYDPGGAFSSALSILSRDLGTPRAQEVSERVIPDSSRRLSSFPGEPSEDMRRDRIREAADWIEQNCNRPITVADISQFALMSKRTLLRHFRQVIGTTPSEYLLKARFELACRLLISTALPIDKVARRCGFSSGMALAKLFRRRLSVSASEYRATARSQQGSADHETS</sequence>
<dbReference type="InterPro" id="IPR050204">
    <property type="entry name" value="AraC_XylS_family_regulators"/>
</dbReference>
<evidence type="ECO:0000256" key="4">
    <source>
        <dbReference type="SAM" id="MobiDB-lite"/>
    </source>
</evidence>
<dbReference type="SMART" id="SM00342">
    <property type="entry name" value="HTH_ARAC"/>
    <property type="match status" value="1"/>
</dbReference>
<evidence type="ECO:0000313" key="7">
    <source>
        <dbReference type="Proteomes" id="UP000826462"/>
    </source>
</evidence>
<dbReference type="PANTHER" id="PTHR46796:SF13">
    <property type="entry name" value="HTH-TYPE TRANSCRIPTIONAL ACTIVATOR RHAS"/>
    <property type="match status" value="1"/>
</dbReference>
<evidence type="ECO:0000259" key="5">
    <source>
        <dbReference type="SMART" id="SM00342"/>
    </source>
</evidence>
<reference evidence="6 7" key="1">
    <citation type="submission" date="2021-07" db="EMBL/GenBank/DDBJ databases">
        <title>Paraburkholderia edwinii protects Aspergillus sp. from phenazines by acting as a toxin sponge.</title>
        <authorList>
            <person name="Dahlstrom K.M."/>
            <person name="Newman D.K."/>
        </authorList>
    </citation>
    <scope>NUCLEOTIDE SEQUENCE [LARGE SCALE GENOMIC DNA]</scope>
    <source>
        <strain evidence="6 7">Pe01</strain>
    </source>
</reference>
<dbReference type="RefSeq" id="WP_219801476.1">
    <property type="nucleotide sequence ID" value="NZ_CP080096.1"/>
</dbReference>
<keyword evidence="2" id="KW-0238">DNA-binding</keyword>
<keyword evidence="3" id="KW-0804">Transcription</keyword>
<dbReference type="Gene3D" id="3.40.50.880">
    <property type="match status" value="1"/>
</dbReference>
<name>A0ABX8USQ8_9BURK</name>
<organism evidence="6 7">
    <name type="scientific">Paraburkholderia edwinii</name>
    <dbReference type="NCBI Taxonomy" id="2861782"/>
    <lineage>
        <taxon>Bacteria</taxon>
        <taxon>Pseudomonadati</taxon>
        <taxon>Pseudomonadota</taxon>
        <taxon>Betaproteobacteria</taxon>
        <taxon>Burkholderiales</taxon>
        <taxon>Burkholderiaceae</taxon>
        <taxon>Paraburkholderia</taxon>
    </lineage>
</organism>
<dbReference type="EMBL" id="CP080096">
    <property type="protein sequence ID" value="QYD72048.1"/>
    <property type="molecule type" value="Genomic_DNA"/>
</dbReference>
<accession>A0ABX8USQ8</accession>
<evidence type="ECO:0000256" key="3">
    <source>
        <dbReference type="ARBA" id="ARBA00023163"/>
    </source>
</evidence>
<feature type="compositionally biased region" description="Basic and acidic residues" evidence="4">
    <location>
        <begin position="256"/>
        <end position="267"/>
    </location>
</feature>
<evidence type="ECO:0000313" key="6">
    <source>
        <dbReference type="EMBL" id="QYD72048.1"/>
    </source>
</evidence>
<evidence type="ECO:0000256" key="2">
    <source>
        <dbReference type="ARBA" id="ARBA00023125"/>
    </source>
</evidence>
<proteinExistence type="predicted"/>
<dbReference type="SUPFAM" id="SSF52317">
    <property type="entry name" value="Class I glutamine amidotransferase-like"/>
    <property type="match status" value="1"/>
</dbReference>
<gene>
    <name evidence="6" type="ORF">KZJ38_34405</name>
</gene>
<dbReference type="InterPro" id="IPR009057">
    <property type="entry name" value="Homeodomain-like_sf"/>
</dbReference>
<keyword evidence="7" id="KW-1185">Reference proteome</keyword>
<dbReference type="SUPFAM" id="SSF46689">
    <property type="entry name" value="Homeodomain-like"/>
    <property type="match status" value="2"/>
</dbReference>
<feature type="domain" description="HTH araC/xylS-type" evidence="5">
    <location>
        <begin position="299"/>
        <end position="382"/>
    </location>
</feature>
<dbReference type="InterPro" id="IPR029062">
    <property type="entry name" value="Class_I_gatase-like"/>
</dbReference>
<dbReference type="PANTHER" id="PTHR46796">
    <property type="entry name" value="HTH-TYPE TRANSCRIPTIONAL ACTIVATOR RHAS-RELATED"/>
    <property type="match status" value="1"/>
</dbReference>